<feature type="domain" description="Polyphosphate kinase middle" evidence="10">
    <location>
        <begin position="127"/>
        <end position="305"/>
    </location>
</feature>
<comment type="similarity">
    <text evidence="8 9">Belongs to the polyphosphate kinase 1 (PPK1) family.</text>
</comment>
<keyword evidence="7 8" id="KW-0460">Magnesium</keyword>
<dbReference type="CDD" id="cd09165">
    <property type="entry name" value="PLDc_PaPPK1_C1_like"/>
    <property type="match status" value="1"/>
</dbReference>
<dbReference type="InterPro" id="IPR003414">
    <property type="entry name" value="PP_kinase"/>
</dbReference>
<dbReference type="InterPro" id="IPR036832">
    <property type="entry name" value="PPK_N_dom_sf"/>
</dbReference>
<dbReference type="AlphaFoldDB" id="A0A2U3LNT9"/>
<dbReference type="EMBL" id="OMOF01000644">
    <property type="protein sequence ID" value="SPF53548.1"/>
    <property type="molecule type" value="Genomic_DNA"/>
</dbReference>
<organism evidence="14 15">
    <name type="scientific">Candidatus Desulfosporosinus infrequens</name>
    <dbReference type="NCBI Taxonomy" id="2043169"/>
    <lineage>
        <taxon>Bacteria</taxon>
        <taxon>Bacillati</taxon>
        <taxon>Bacillota</taxon>
        <taxon>Clostridia</taxon>
        <taxon>Eubacteriales</taxon>
        <taxon>Desulfitobacteriaceae</taxon>
        <taxon>Desulfosporosinus</taxon>
    </lineage>
</organism>
<evidence type="ECO:0000259" key="10">
    <source>
        <dbReference type="Pfam" id="PF02503"/>
    </source>
</evidence>
<evidence type="ECO:0000256" key="3">
    <source>
        <dbReference type="ARBA" id="ARBA00022723"/>
    </source>
</evidence>
<evidence type="ECO:0000256" key="2">
    <source>
        <dbReference type="ARBA" id="ARBA00022679"/>
    </source>
</evidence>
<evidence type="ECO:0000259" key="11">
    <source>
        <dbReference type="Pfam" id="PF13089"/>
    </source>
</evidence>
<comment type="cofactor">
    <cofactor evidence="8">
        <name>Mg(2+)</name>
        <dbReference type="ChEBI" id="CHEBI:18420"/>
    </cofactor>
</comment>
<dbReference type="InterPro" id="IPR041108">
    <property type="entry name" value="PP_kinase_C_1"/>
</dbReference>
<dbReference type="Pfam" id="PF13090">
    <property type="entry name" value="PP_kinase_C"/>
    <property type="match status" value="1"/>
</dbReference>
<feature type="binding site" evidence="8">
    <location>
        <position position="593"/>
    </location>
    <ligand>
        <name>ATP</name>
        <dbReference type="ChEBI" id="CHEBI:30616"/>
    </ligand>
</feature>
<dbReference type="PANTHER" id="PTHR30218:SF0">
    <property type="entry name" value="POLYPHOSPHATE KINASE"/>
    <property type="match status" value="1"/>
</dbReference>
<dbReference type="PIRSF" id="PIRSF015589">
    <property type="entry name" value="PP_kinase"/>
    <property type="match status" value="1"/>
</dbReference>
<dbReference type="CDD" id="cd09168">
    <property type="entry name" value="PLDc_PaPPK1_C2_like"/>
    <property type="match status" value="1"/>
</dbReference>
<comment type="function">
    <text evidence="8 9">Catalyzes the reversible transfer of the terminal phosphate of ATP to form a long-chain polyphosphate (polyP).</text>
</comment>
<dbReference type="SUPFAM" id="SSF143724">
    <property type="entry name" value="PHP14-like"/>
    <property type="match status" value="1"/>
</dbReference>
<keyword evidence="3 8" id="KW-0479">Metal-binding</keyword>
<gene>
    <name evidence="8 14" type="primary">ppk</name>
    <name evidence="14" type="ORF">SBF1_6790001</name>
</gene>
<dbReference type="GO" id="GO:0046872">
    <property type="term" value="F:metal ion binding"/>
    <property type="evidence" value="ECO:0007669"/>
    <property type="project" value="UniProtKB-KW"/>
</dbReference>
<dbReference type="SUPFAM" id="SSF140356">
    <property type="entry name" value="PPK N-terminal domain-like"/>
    <property type="match status" value="1"/>
</dbReference>
<keyword evidence="5 8" id="KW-0418">Kinase</keyword>
<dbReference type="Gene3D" id="3.30.1840.10">
    <property type="entry name" value="Polyphosphate kinase middle domain"/>
    <property type="match status" value="1"/>
</dbReference>
<dbReference type="Gene3D" id="3.30.870.10">
    <property type="entry name" value="Endonuclease Chain A"/>
    <property type="match status" value="2"/>
</dbReference>
<dbReference type="InterPro" id="IPR024953">
    <property type="entry name" value="PP_kinase_middle"/>
</dbReference>
<dbReference type="Gene3D" id="1.20.58.310">
    <property type="entry name" value="Polyphosphate kinase N-terminal domain"/>
    <property type="match status" value="1"/>
</dbReference>
<dbReference type="OrthoDB" id="9761456at2"/>
<dbReference type="NCBIfam" id="TIGR03705">
    <property type="entry name" value="poly_P_kin"/>
    <property type="match status" value="1"/>
</dbReference>
<dbReference type="InterPro" id="IPR025198">
    <property type="entry name" value="PPK_N_dom"/>
</dbReference>
<dbReference type="InterPro" id="IPR025200">
    <property type="entry name" value="PPK_C_dom2"/>
</dbReference>
<feature type="binding site" evidence="8">
    <location>
        <position position="565"/>
    </location>
    <ligand>
        <name>ATP</name>
        <dbReference type="ChEBI" id="CHEBI:30616"/>
    </ligand>
</feature>
<keyword evidence="4 8" id="KW-0547">Nucleotide-binding</keyword>
<dbReference type="SUPFAM" id="SSF56024">
    <property type="entry name" value="Phospholipase D/nuclease"/>
    <property type="match status" value="2"/>
</dbReference>
<comment type="catalytic activity">
    <reaction evidence="8 9">
        <text>[phosphate](n) + ATP = [phosphate](n+1) + ADP</text>
        <dbReference type="Rhea" id="RHEA:19573"/>
        <dbReference type="Rhea" id="RHEA-COMP:9859"/>
        <dbReference type="Rhea" id="RHEA-COMP:14280"/>
        <dbReference type="ChEBI" id="CHEBI:16838"/>
        <dbReference type="ChEBI" id="CHEBI:30616"/>
        <dbReference type="ChEBI" id="CHEBI:456216"/>
        <dbReference type="EC" id="2.7.4.1"/>
    </reaction>
</comment>
<evidence type="ECO:0000259" key="13">
    <source>
        <dbReference type="Pfam" id="PF17941"/>
    </source>
</evidence>
<dbReference type="NCBIfam" id="NF003918">
    <property type="entry name" value="PRK05443.1-2"/>
    <property type="match status" value="1"/>
</dbReference>
<dbReference type="PANTHER" id="PTHR30218">
    <property type="entry name" value="POLYPHOSPHATE KINASE"/>
    <property type="match status" value="1"/>
</dbReference>
<evidence type="ECO:0000256" key="9">
    <source>
        <dbReference type="RuleBase" id="RU003800"/>
    </source>
</evidence>
<dbReference type="HAMAP" id="MF_00347">
    <property type="entry name" value="Polyphosphate_kinase"/>
    <property type="match status" value="1"/>
</dbReference>
<dbReference type="EC" id="2.7.4.1" evidence="8 9"/>
<feature type="domain" description="Polyphosphate kinase N-terminal" evidence="11">
    <location>
        <begin position="11"/>
        <end position="116"/>
    </location>
</feature>
<name>A0A2U3LNT9_9FIRM</name>
<dbReference type="InterPro" id="IPR036830">
    <property type="entry name" value="PP_kinase_middle_dom_sf"/>
</dbReference>
<accession>A0A2U3LNT9</accession>
<evidence type="ECO:0000313" key="15">
    <source>
        <dbReference type="Proteomes" id="UP000238916"/>
    </source>
</evidence>
<protein>
    <recommendedName>
        <fullName evidence="8 9">Polyphosphate kinase</fullName>
        <ecNumber evidence="8 9">2.7.4.1</ecNumber>
    </recommendedName>
    <alternativeName>
        <fullName evidence="8">ATP-polyphosphate phosphotransferase</fullName>
    </alternativeName>
    <alternativeName>
        <fullName evidence="8">Polyphosphoric acid kinase</fullName>
    </alternativeName>
</protein>
<evidence type="ECO:0000256" key="5">
    <source>
        <dbReference type="ARBA" id="ARBA00022777"/>
    </source>
</evidence>
<dbReference type="GO" id="GO:0005524">
    <property type="term" value="F:ATP binding"/>
    <property type="evidence" value="ECO:0007669"/>
    <property type="project" value="UniProtKB-KW"/>
</dbReference>
<feature type="binding site" evidence="8">
    <location>
        <position position="469"/>
    </location>
    <ligand>
        <name>ATP</name>
        <dbReference type="ChEBI" id="CHEBI:30616"/>
    </ligand>
</feature>
<evidence type="ECO:0000313" key="14">
    <source>
        <dbReference type="EMBL" id="SPF53548.1"/>
    </source>
</evidence>
<feature type="domain" description="Polyphosphate kinase C-terminal" evidence="12">
    <location>
        <begin position="505"/>
        <end position="675"/>
    </location>
</feature>
<dbReference type="GO" id="GO:0009358">
    <property type="term" value="C:polyphosphate kinase complex"/>
    <property type="evidence" value="ECO:0007669"/>
    <property type="project" value="InterPro"/>
</dbReference>
<proteinExistence type="inferred from homology"/>
<sequence length="709" mass="80558">MKNQSFSNLHFFNRELSWLEFNERVLEEAQDTNNPLFERLKFLSIVGSNLDEFFMIRVASLHGIVDANLVKIDPSGLTPNEQIERISARTHKQVFDMYNCFNRSLKKSLKKEAIHFIKPRDLNTIQLDFIREYYANHVFPVLTPMVVNKNQPFPLILNKTLNIALLLEDITNPDNLLFGTIQVPSVLNRLIEIPSIESAKSFILLEEIIKLNLKTLFDNHNVIATGCYRITRNAFLDVAEDESEDLLTAVQLSLKQRKWGSAIRLEIEHGLNPLLLKLLEEELEISAEAEYKISGPIDLTFLMKLSGLKGYDALRYEPIKPNLNTNLLEEDDIFQSISRQDILLHHPYDSFDMVVNLVKEAAEDPDVLAIKQTLYRVSGNSPIVEALAQAADNGKQVTVLLELKARFDEQNNITWAKKLETAGCHVIYGLVGLKTHCKILLIVRREEGFIKRYVHLGTGNYNDVTAKLYTDLGLLTANPYFGADASAIFNTLSGCSSPSHLYKMTLAPIDLRKKFLDLIHKETEYAKLGKHAKIIAKLNSLVDTEIIEALYEASTAGVTIDLIVRGICCLRPKIPFISERITVRSIVGRFLEHSRIYYFWADGEELVFLSSADLMKRNLDRRVELLFPVEDPIARDKIMNILDLAWQDTSKSRALNLDGTYQKIDKRGKETINSQEISLSFALHETLPAEVAPTRSKFIPIISSKGIES</sequence>
<dbReference type="NCBIfam" id="NF003917">
    <property type="entry name" value="PRK05443.1-1"/>
    <property type="match status" value="1"/>
</dbReference>
<feature type="domain" description="Polyphosphate kinase C-terminal" evidence="13">
    <location>
        <begin position="332"/>
        <end position="496"/>
    </location>
</feature>
<evidence type="ECO:0000256" key="4">
    <source>
        <dbReference type="ARBA" id="ARBA00022741"/>
    </source>
</evidence>
<evidence type="ECO:0000256" key="8">
    <source>
        <dbReference type="HAMAP-Rule" id="MF_00347"/>
    </source>
</evidence>
<dbReference type="GO" id="GO:0008976">
    <property type="term" value="F:polyphosphate kinase activity"/>
    <property type="evidence" value="ECO:0007669"/>
    <property type="project" value="UniProtKB-UniRule"/>
</dbReference>
<comment type="PTM">
    <text evidence="8 9">An intermediate of this reaction is the autophosphorylated ppk in which a phosphate is covalently linked to a histidine residue through a N-P bond.</text>
</comment>
<evidence type="ECO:0000256" key="1">
    <source>
        <dbReference type="ARBA" id="ARBA00022553"/>
    </source>
</evidence>
<evidence type="ECO:0000256" key="6">
    <source>
        <dbReference type="ARBA" id="ARBA00022840"/>
    </source>
</evidence>
<reference evidence="15" key="1">
    <citation type="submission" date="2018-02" db="EMBL/GenBank/DDBJ databases">
        <authorList>
            <person name="Hausmann B."/>
        </authorList>
    </citation>
    <scope>NUCLEOTIDE SEQUENCE [LARGE SCALE GENOMIC DNA]</scope>
    <source>
        <strain evidence="15">Peat soil MAG SbF1</strain>
    </source>
</reference>
<dbReference type="Pfam" id="PF13089">
    <property type="entry name" value="PP_kinase_N"/>
    <property type="match status" value="1"/>
</dbReference>
<feature type="binding site" evidence="8">
    <location>
        <position position="376"/>
    </location>
    <ligand>
        <name>Mg(2+)</name>
        <dbReference type="ChEBI" id="CHEBI:18420"/>
    </ligand>
</feature>
<evidence type="ECO:0000256" key="7">
    <source>
        <dbReference type="ARBA" id="ARBA00022842"/>
    </source>
</evidence>
<dbReference type="Pfam" id="PF02503">
    <property type="entry name" value="PP_kinase"/>
    <property type="match status" value="1"/>
</dbReference>
<dbReference type="Pfam" id="PF17941">
    <property type="entry name" value="PP_kinase_C_1"/>
    <property type="match status" value="1"/>
</dbReference>
<keyword evidence="2 8" id="KW-0808">Transferase</keyword>
<dbReference type="FunFam" id="3.30.870.10:FF:000001">
    <property type="entry name" value="Polyphosphate kinase"/>
    <property type="match status" value="1"/>
</dbReference>
<feature type="active site" description="Phosphohistidine intermediate" evidence="8">
    <location>
        <position position="436"/>
    </location>
</feature>
<dbReference type="NCBIfam" id="NF003921">
    <property type="entry name" value="PRK05443.2-2"/>
    <property type="match status" value="1"/>
</dbReference>
<keyword evidence="6 8" id="KW-0067">ATP-binding</keyword>
<evidence type="ECO:0000259" key="12">
    <source>
        <dbReference type="Pfam" id="PF13090"/>
    </source>
</evidence>
<feature type="binding site" evidence="8">
    <location>
        <position position="406"/>
    </location>
    <ligand>
        <name>Mg(2+)</name>
        <dbReference type="ChEBI" id="CHEBI:18420"/>
    </ligand>
</feature>
<feature type="binding site" evidence="8">
    <location>
        <position position="49"/>
    </location>
    <ligand>
        <name>ATP</name>
        <dbReference type="ChEBI" id="CHEBI:30616"/>
    </ligand>
</feature>
<keyword evidence="1 8" id="KW-0597">Phosphoprotein</keyword>
<dbReference type="GO" id="GO:0006799">
    <property type="term" value="P:polyphosphate biosynthetic process"/>
    <property type="evidence" value="ECO:0007669"/>
    <property type="project" value="UniProtKB-UniRule"/>
</dbReference>
<dbReference type="Proteomes" id="UP000238916">
    <property type="component" value="Unassembled WGS sequence"/>
</dbReference>
<dbReference type="NCBIfam" id="NF003920">
    <property type="entry name" value="PRK05443.2-1"/>
    <property type="match status" value="1"/>
</dbReference>